<dbReference type="InterPro" id="IPR016187">
    <property type="entry name" value="CTDL_fold"/>
</dbReference>
<proteinExistence type="predicted"/>
<gene>
    <name evidence="3" type="ORF">MNOR_LOCUS8367</name>
</gene>
<evidence type="ECO:0000313" key="3">
    <source>
        <dbReference type="EMBL" id="CAL4070861.1"/>
    </source>
</evidence>
<feature type="domain" description="C-type lectin" evidence="2">
    <location>
        <begin position="23"/>
        <end position="161"/>
    </location>
</feature>
<dbReference type="SUPFAM" id="SSF56436">
    <property type="entry name" value="C-type lectin-like"/>
    <property type="match status" value="1"/>
</dbReference>
<dbReference type="AlphaFoldDB" id="A0AAV2Q4P2"/>
<organism evidence="3 4">
    <name type="scientific">Meganyctiphanes norvegica</name>
    <name type="common">Northern krill</name>
    <name type="synonym">Thysanopoda norvegica</name>
    <dbReference type="NCBI Taxonomy" id="48144"/>
    <lineage>
        <taxon>Eukaryota</taxon>
        <taxon>Metazoa</taxon>
        <taxon>Ecdysozoa</taxon>
        <taxon>Arthropoda</taxon>
        <taxon>Crustacea</taxon>
        <taxon>Multicrustacea</taxon>
        <taxon>Malacostraca</taxon>
        <taxon>Eumalacostraca</taxon>
        <taxon>Eucarida</taxon>
        <taxon>Euphausiacea</taxon>
        <taxon>Euphausiidae</taxon>
        <taxon>Meganyctiphanes</taxon>
    </lineage>
</organism>
<dbReference type="Proteomes" id="UP001497623">
    <property type="component" value="Unassembled WGS sequence"/>
</dbReference>
<evidence type="ECO:0000256" key="1">
    <source>
        <dbReference type="SAM" id="SignalP"/>
    </source>
</evidence>
<dbReference type="Gene3D" id="3.10.100.10">
    <property type="entry name" value="Mannose-Binding Protein A, subunit A"/>
    <property type="match status" value="1"/>
</dbReference>
<dbReference type="CDD" id="cd00037">
    <property type="entry name" value="CLECT"/>
    <property type="match status" value="1"/>
</dbReference>
<evidence type="ECO:0000313" key="4">
    <source>
        <dbReference type="Proteomes" id="UP001497623"/>
    </source>
</evidence>
<dbReference type="SMART" id="SM00034">
    <property type="entry name" value="CLECT"/>
    <property type="match status" value="1"/>
</dbReference>
<dbReference type="InterPro" id="IPR001304">
    <property type="entry name" value="C-type_lectin-like"/>
</dbReference>
<sequence>MSRLALLLVFMLVELSVADNSWCSTEDGFFFLSGQCFKYFHDEPETGHVNISKAFCEDNGLTLAHPHDVIGLRSYLLQKYGYAACWLNAQRFDDNTYFTWLDNNAKLGEDSPYWCGNHPTTERDCVILLVKNDWANKCPTQPLHSMKCDSPSNLKFRTLCEKVN</sequence>
<keyword evidence="4" id="KW-1185">Reference proteome</keyword>
<comment type="caution">
    <text evidence="3">The sequence shown here is derived from an EMBL/GenBank/DDBJ whole genome shotgun (WGS) entry which is preliminary data.</text>
</comment>
<protein>
    <recommendedName>
        <fullName evidence="2">C-type lectin domain-containing protein</fullName>
    </recommendedName>
</protein>
<keyword evidence="1" id="KW-0732">Signal</keyword>
<feature type="signal peptide" evidence="1">
    <location>
        <begin position="1"/>
        <end position="18"/>
    </location>
</feature>
<accession>A0AAV2Q4P2</accession>
<feature type="chain" id="PRO_5043909640" description="C-type lectin domain-containing protein" evidence="1">
    <location>
        <begin position="19"/>
        <end position="164"/>
    </location>
</feature>
<name>A0AAV2Q4P2_MEGNR</name>
<evidence type="ECO:0000259" key="2">
    <source>
        <dbReference type="SMART" id="SM00034"/>
    </source>
</evidence>
<dbReference type="EMBL" id="CAXKWB010003878">
    <property type="protein sequence ID" value="CAL4070861.1"/>
    <property type="molecule type" value="Genomic_DNA"/>
</dbReference>
<reference evidence="3 4" key="1">
    <citation type="submission" date="2024-05" db="EMBL/GenBank/DDBJ databases">
        <authorList>
            <person name="Wallberg A."/>
        </authorList>
    </citation>
    <scope>NUCLEOTIDE SEQUENCE [LARGE SCALE GENOMIC DNA]</scope>
</reference>
<dbReference type="InterPro" id="IPR016186">
    <property type="entry name" value="C-type_lectin-like/link_sf"/>
</dbReference>